<name>A0A016SFK9_9BILA</name>
<evidence type="ECO:0000313" key="3">
    <source>
        <dbReference type="Proteomes" id="UP000024635"/>
    </source>
</evidence>
<accession>A0A016SFK9</accession>
<gene>
    <name evidence="2" type="primary">Acey_s0232.g3032</name>
    <name evidence="2" type="ORF">Y032_0232g3032</name>
</gene>
<comment type="caution">
    <text evidence="2">The sequence shown here is derived from an EMBL/GenBank/DDBJ whole genome shotgun (WGS) entry which is preliminary data.</text>
</comment>
<evidence type="ECO:0000256" key="1">
    <source>
        <dbReference type="SAM" id="MobiDB-lite"/>
    </source>
</evidence>
<proteinExistence type="predicted"/>
<dbReference type="EMBL" id="JARK01001568">
    <property type="protein sequence ID" value="EYB89400.1"/>
    <property type="molecule type" value="Genomic_DNA"/>
</dbReference>
<keyword evidence="3" id="KW-1185">Reference proteome</keyword>
<sequence length="129" mass="14473">MSSSSLKTLKFSEISNTKISVGAAFKGRVPPRFSYRRYQQILDLLATLIPTMYSKSHRSDENPAFDRVKVPASWSRSGSAPSCAGCPPQQQRGMNMTWPVRSTRSTMIHVFARKFAPANLCKPRHGKRV</sequence>
<dbReference type="AlphaFoldDB" id="A0A016SFK9"/>
<evidence type="ECO:0000313" key="2">
    <source>
        <dbReference type="EMBL" id="EYB89400.1"/>
    </source>
</evidence>
<protein>
    <submittedName>
        <fullName evidence="2">Uncharacterized protein</fullName>
    </submittedName>
</protein>
<dbReference type="Proteomes" id="UP000024635">
    <property type="component" value="Unassembled WGS sequence"/>
</dbReference>
<feature type="region of interest" description="Disordered" evidence="1">
    <location>
        <begin position="73"/>
        <end position="94"/>
    </location>
</feature>
<organism evidence="2 3">
    <name type="scientific">Ancylostoma ceylanicum</name>
    <dbReference type="NCBI Taxonomy" id="53326"/>
    <lineage>
        <taxon>Eukaryota</taxon>
        <taxon>Metazoa</taxon>
        <taxon>Ecdysozoa</taxon>
        <taxon>Nematoda</taxon>
        <taxon>Chromadorea</taxon>
        <taxon>Rhabditida</taxon>
        <taxon>Rhabditina</taxon>
        <taxon>Rhabditomorpha</taxon>
        <taxon>Strongyloidea</taxon>
        <taxon>Ancylostomatidae</taxon>
        <taxon>Ancylostomatinae</taxon>
        <taxon>Ancylostoma</taxon>
    </lineage>
</organism>
<reference evidence="3" key="1">
    <citation type="journal article" date="2015" name="Nat. Genet.">
        <title>The genome and transcriptome of the zoonotic hookworm Ancylostoma ceylanicum identify infection-specific gene families.</title>
        <authorList>
            <person name="Schwarz E.M."/>
            <person name="Hu Y."/>
            <person name="Antoshechkin I."/>
            <person name="Miller M.M."/>
            <person name="Sternberg P.W."/>
            <person name="Aroian R.V."/>
        </authorList>
    </citation>
    <scope>NUCLEOTIDE SEQUENCE</scope>
    <source>
        <strain evidence="3">HY135</strain>
    </source>
</reference>